<dbReference type="SUPFAM" id="SSF48726">
    <property type="entry name" value="Immunoglobulin"/>
    <property type="match status" value="1"/>
</dbReference>
<dbReference type="PANTHER" id="PTHR24034">
    <property type="entry name" value="EGF-LIKE DOMAIN-CONTAINING PROTEIN"/>
    <property type="match status" value="1"/>
</dbReference>
<evidence type="ECO:0000313" key="8">
    <source>
        <dbReference type="EMBL" id="GFR66391.1"/>
    </source>
</evidence>
<dbReference type="PANTHER" id="PTHR24034:SF209">
    <property type="entry name" value="EGF-LIKE DOMAIN-CONTAINING PROTEIN"/>
    <property type="match status" value="1"/>
</dbReference>
<dbReference type="InterPro" id="IPR050751">
    <property type="entry name" value="ECM_structural_protein"/>
</dbReference>
<dbReference type="CDD" id="cd00054">
    <property type="entry name" value="EGF_CA"/>
    <property type="match status" value="1"/>
</dbReference>
<comment type="caution">
    <text evidence="8">The sequence shown here is derived from an EMBL/GenBank/DDBJ whole genome shotgun (WGS) entry which is preliminary data.</text>
</comment>
<dbReference type="InterPro" id="IPR000152">
    <property type="entry name" value="EGF-type_Asp/Asn_hydroxyl_site"/>
</dbReference>
<dbReference type="PROSITE" id="PS50026">
    <property type="entry name" value="EGF_3"/>
    <property type="match status" value="1"/>
</dbReference>
<comment type="caution">
    <text evidence="6">Lacks conserved residue(s) required for the propagation of feature annotation.</text>
</comment>
<keyword evidence="1 6" id="KW-0245">EGF-like domain</keyword>
<keyword evidence="4" id="KW-1015">Disulfide bond</keyword>
<evidence type="ECO:0000256" key="5">
    <source>
        <dbReference type="ARBA" id="ARBA00023180"/>
    </source>
</evidence>
<dbReference type="Gene3D" id="2.10.25.10">
    <property type="entry name" value="Laminin"/>
    <property type="match status" value="2"/>
</dbReference>
<dbReference type="EMBL" id="BMAT01000445">
    <property type="protein sequence ID" value="GFR66391.1"/>
    <property type="molecule type" value="Genomic_DNA"/>
</dbReference>
<dbReference type="PROSITE" id="PS00010">
    <property type="entry name" value="ASX_HYDROXYL"/>
    <property type="match status" value="1"/>
</dbReference>
<dbReference type="GO" id="GO:0005509">
    <property type="term" value="F:calcium ion binding"/>
    <property type="evidence" value="ECO:0007669"/>
    <property type="project" value="InterPro"/>
</dbReference>
<dbReference type="InterPro" id="IPR000742">
    <property type="entry name" value="EGF"/>
</dbReference>
<keyword evidence="2" id="KW-0732">Signal</keyword>
<evidence type="ECO:0000256" key="2">
    <source>
        <dbReference type="ARBA" id="ARBA00022729"/>
    </source>
</evidence>
<evidence type="ECO:0000256" key="6">
    <source>
        <dbReference type="PROSITE-ProRule" id="PRU00076"/>
    </source>
</evidence>
<dbReference type="Pfam" id="PF07645">
    <property type="entry name" value="EGF_CA"/>
    <property type="match status" value="2"/>
</dbReference>
<dbReference type="PROSITE" id="PS01187">
    <property type="entry name" value="EGF_CA"/>
    <property type="match status" value="1"/>
</dbReference>
<accession>A0AAV4F034</accession>
<protein>
    <submittedName>
        <fullName evidence="8">EGF-containing fibulin-like extracellular matrix protein 1</fullName>
    </submittedName>
</protein>
<feature type="non-terminal residue" evidence="8">
    <location>
        <position position="145"/>
    </location>
</feature>
<evidence type="ECO:0000256" key="4">
    <source>
        <dbReference type="ARBA" id="ARBA00023157"/>
    </source>
</evidence>
<evidence type="ECO:0000256" key="1">
    <source>
        <dbReference type="ARBA" id="ARBA00022536"/>
    </source>
</evidence>
<evidence type="ECO:0000256" key="3">
    <source>
        <dbReference type="ARBA" id="ARBA00022737"/>
    </source>
</evidence>
<sequence>MESNKNGSRFSVIRRHPNDYSLKIRDSVYTDSGLYRCMIVCPRPMRYDGCPGYTEKKTHLELTEIDECETEAHNCSRPASRCVNMPGTFRCDCNDGYRKKDFNCEDIDECRDPSRCAPNDTYKCVNKNGSYDCVCRPEENPDPDC</sequence>
<dbReference type="SUPFAM" id="SSF57196">
    <property type="entry name" value="EGF/Laminin"/>
    <property type="match status" value="1"/>
</dbReference>
<gene>
    <name evidence="8" type="ORF">ElyMa_000227400</name>
</gene>
<evidence type="ECO:0000259" key="7">
    <source>
        <dbReference type="PROSITE" id="PS50026"/>
    </source>
</evidence>
<dbReference type="SMART" id="SM00181">
    <property type="entry name" value="EGF"/>
    <property type="match status" value="1"/>
</dbReference>
<dbReference type="Proteomes" id="UP000762676">
    <property type="component" value="Unassembled WGS sequence"/>
</dbReference>
<reference evidence="8 9" key="1">
    <citation type="journal article" date="2021" name="Elife">
        <title>Chloroplast acquisition without the gene transfer in kleptoplastic sea slugs, Plakobranchus ocellatus.</title>
        <authorList>
            <person name="Maeda T."/>
            <person name="Takahashi S."/>
            <person name="Yoshida T."/>
            <person name="Shimamura S."/>
            <person name="Takaki Y."/>
            <person name="Nagai Y."/>
            <person name="Toyoda A."/>
            <person name="Suzuki Y."/>
            <person name="Arimoto A."/>
            <person name="Ishii H."/>
            <person name="Satoh N."/>
            <person name="Nishiyama T."/>
            <person name="Hasebe M."/>
            <person name="Maruyama T."/>
            <person name="Minagawa J."/>
            <person name="Obokata J."/>
            <person name="Shigenobu S."/>
        </authorList>
    </citation>
    <scope>NUCLEOTIDE SEQUENCE [LARGE SCALE GENOMIC DNA]</scope>
</reference>
<dbReference type="InterPro" id="IPR018097">
    <property type="entry name" value="EGF_Ca-bd_CS"/>
</dbReference>
<keyword evidence="5" id="KW-0325">Glycoprotein</keyword>
<dbReference type="InterPro" id="IPR013783">
    <property type="entry name" value="Ig-like_fold"/>
</dbReference>
<keyword evidence="9" id="KW-1185">Reference proteome</keyword>
<dbReference type="AlphaFoldDB" id="A0AAV4F034"/>
<feature type="domain" description="EGF-like" evidence="7">
    <location>
        <begin position="64"/>
        <end position="105"/>
    </location>
</feature>
<proteinExistence type="predicted"/>
<dbReference type="SMART" id="SM00179">
    <property type="entry name" value="EGF_CA"/>
    <property type="match status" value="2"/>
</dbReference>
<dbReference type="InterPro" id="IPR049883">
    <property type="entry name" value="NOTCH1_EGF-like"/>
</dbReference>
<organism evidence="8 9">
    <name type="scientific">Elysia marginata</name>
    <dbReference type="NCBI Taxonomy" id="1093978"/>
    <lineage>
        <taxon>Eukaryota</taxon>
        <taxon>Metazoa</taxon>
        <taxon>Spiralia</taxon>
        <taxon>Lophotrochozoa</taxon>
        <taxon>Mollusca</taxon>
        <taxon>Gastropoda</taxon>
        <taxon>Heterobranchia</taxon>
        <taxon>Euthyneura</taxon>
        <taxon>Panpulmonata</taxon>
        <taxon>Sacoglossa</taxon>
        <taxon>Placobranchoidea</taxon>
        <taxon>Plakobranchidae</taxon>
        <taxon>Elysia</taxon>
    </lineage>
</organism>
<dbReference type="InterPro" id="IPR036179">
    <property type="entry name" value="Ig-like_dom_sf"/>
</dbReference>
<dbReference type="PROSITE" id="PS01186">
    <property type="entry name" value="EGF_2"/>
    <property type="match status" value="1"/>
</dbReference>
<name>A0AAV4F034_9GAST</name>
<dbReference type="InterPro" id="IPR001881">
    <property type="entry name" value="EGF-like_Ca-bd_dom"/>
</dbReference>
<dbReference type="FunFam" id="2.10.25.10:FF:000005">
    <property type="entry name" value="Fibrillin 2"/>
    <property type="match status" value="1"/>
</dbReference>
<dbReference type="Gene3D" id="2.60.40.10">
    <property type="entry name" value="Immunoglobulins"/>
    <property type="match status" value="1"/>
</dbReference>
<keyword evidence="3" id="KW-0677">Repeat</keyword>
<evidence type="ECO:0000313" key="9">
    <source>
        <dbReference type="Proteomes" id="UP000762676"/>
    </source>
</evidence>